<reference evidence="10 11" key="2">
    <citation type="submission" date="2015-05" db="EMBL/GenBank/DDBJ databases">
        <authorList>
            <person name="Morales-Cruz A."/>
            <person name="Amrine K.C."/>
            <person name="Cantu D."/>
        </authorList>
    </citation>
    <scope>NUCLEOTIDE SEQUENCE [LARGE SCALE GENOMIC DNA]</scope>
    <source>
        <strain evidence="10">UCRPC4</strain>
    </source>
</reference>
<dbReference type="Pfam" id="PF07687">
    <property type="entry name" value="M20_dimer"/>
    <property type="match status" value="1"/>
</dbReference>
<evidence type="ECO:0000256" key="4">
    <source>
        <dbReference type="ARBA" id="ARBA00022801"/>
    </source>
</evidence>
<evidence type="ECO:0000313" key="11">
    <source>
        <dbReference type="Proteomes" id="UP000053317"/>
    </source>
</evidence>
<evidence type="ECO:0000256" key="5">
    <source>
        <dbReference type="ARBA" id="ARBA00022833"/>
    </source>
</evidence>
<dbReference type="PROSITE" id="PS00759">
    <property type="entry name" value="ARGE_DAPE_CPG2_2"/>
    <property type="match status" value="1"/>
</dbReference>
<feature type="active site" evidence="6">
    <location>
        <position position="156"/>
    </location>
</feature>
<feature type="binding site" evidence="7">
    <location>
        <position position="187"/>
    </location>
    <ligand>
        <name>Zn(2+)</name>
        <dbReference type="ChEBI" id="CHEBI:29105"/>
        <label>2</label>
    </ligand>
</feature>
<dbReference type="GO" id="GO:0000328">
    <property type="term" value="C:fungal-type vacuole lumen"/>
    <property type="evidence" value="ECO:0007669"/>
    <property type="project" value="TreeGrafter"/>
</dbReference>
<dbReference type="AlphaFoldDB" id="A0A0G2GJX4"/>
<feature type="binding site" evidence="7">
    <location>
        <position position="154"/>
    </location>
    <ligand>
        <name>Zn(2+)</name>
        <dbReference type="ChEBI" id="CHEBI:29105"/>
        <label>2</label>
    </ligand>
</feature>
<protein>
    <submittedName>
        <fullName evidence="10">Putative peptidase family m20 m25 m40</fullName>
    </submittedName>
</protein>
<sequence length="579" mass="63820">MFTSQAVLFLLQLSPVLSASLRPEARANAGGQQQIIVSEPATEGFKCDLPPVRAPPADDGLPSSDIFASDAALKKQVERHSAVVQVPSVCYDDLSDNFDEDERWLPFYDLHEVLADLFPLVHSRAKVEKINRFGLVYTFAGSNSSLKPILLAAHQDVVPVADPSTWTYPPFSAHYDGTYLWGRGASDDKNSLVALMSALETLLSTASWTPHRTIILAFGFDEECSGRRGAGSIAKHLESVWGNGSVAMILDEGGMGLQLLDDTLYALPAVLEKGHVDIKFVLYINGGHSSIPYPHTGIGVISEIVVALESHPYEPRLTKSSPLYNHLVCQARYSPDAAPKITELLKHDDLEALAQELVSIDRPTQFRLQTSQAVDIIHGGVKINAMPEVITLQVNYRVAPHNSIPEIQKNVIKYIQPIVEKYSLVVEAFEGDQEFWDFANEDLSDLIPSGGAVMDDVRPMYEVSYNGTLVLSASQKTAVAPTSPTVGSPIWDAFSGVIQHSFGFPGGKVVPASELMTGNTDTRHYLTDLSKNVYRWTPTRQGYTFNAHTVDEHINMKAHMEALTFYYDLIRVFDVEEDF</sequence>
<keyword evidence="3 7" id="KW-0479">Metal-binding</keyword>
<gene>
    <name evidence="10" type="ORF">UCRPC4_g02621</name>
</gene>
<keyword evidence="8" id="KW-0732">Signal</keyword>
<evidence type="ECO:0000256" key="2">
    <source>
        <dbReference type="ARBA" id="ARBA00022670"/>
    </source>
</evidence>
<feature type="domain" description="Peptidase M20 dimerisation" evidence="9">
    <location>
        <begin position="272"/>
        <end position="421"/>
    </location>
</feature>
<dbReference type="SUPFAM" id="SSF53187">
    <property type="entry name" value="Zn-dependent exopeptidases"/>
    <property type="match status" value="1"/>
</dbReference>
<dbReference type="FunFam" id="3.40.630.10:FF:000027">
    <property type="entry name" value="N-fatty-acyl-amino acid synthase/hydrolase PM20D1"/>
    <property type="match status" value="1"/>
</dbReference>
<evidence type="ECO:0000256" key="3">
    <source>
        <dbReference type="ARBA" id="ARBA00022723"/>
    </source>
</evidence>
<evidence type="ECO:0000256" key="1">
    <source>
        <dbReference type="ARBA" id="ARBA00006247"/>
    </source>
</evidence>
<evidence type="ECO:0000259" key="9">
    <source>
        <dbReference type="Pfam" id="PF07687"/>
    </source>
</evidence>
<dbReference type="InterPro" id="IPR011650">
    <property type="entry name" value="Peptidase_M20_dimer"/>
</dbReference>
<dbReference type="Pfam" id="PF01546">
    <property type="entry name" value="Peptidase_M20"/>
    <property type="match status" value="1"/>
</dbReference>
<keyword evidence="4" id="KW-0378">Hydrolase</keyword>
<reference evidence="10 11" key="1">
    <citation type="submission" date="2015-05" db="EMBL/GenBank/DDBJ databases">
        <title>Distinctive expansion of gene families associated with plant cell wall degradation and secondary metabolism in the genomes of grapevine trunk pathogens.</title>
        <authorList>
            <person name="Lawrence D.P."/>
            <person name="Travadon R."/>
            <person name="Rolshausen P.E."/>
            <person name="Baumgartner K."/>
        </authorList>
    </citation>
    <scope>NUCLEOTIDE SEQUENCE [LARGE SCALE GENOMIC DNA]</scope>
    <source>
        <strain evidence="10">UCRPC4</strain>
    </source>
</reference>
<accession>A0A0G2GJX4</accession>
<feature type="binding site" evidence="7">
    <location>
        <position position="251"/>
    </location>
    <ligand>
        <name>Zn(2+)</name>
        <dbReference type="ChEBI" id="CHEBI:29105"/>
        <label>2</label>
    </ligand>
</feature>
<dbReference type="Proteomes" id="UP000053317">
    <property type="component" value="Unassembled WGS sequence"/>
</dbReference>
<dbReference type="SUPFAM" id="SSF55031">
    <property type="entry name" value="Bacterial exopeptidase dimerisation domain"/>
    <property type="match status" value="1"/>
</dbReference>
<dbReference type="Gene3D" id="1.10.150.900">
    <property type="match status" value="1"/>
</dbReference>
<keyword evidence="5 7" id="KW-0862">Zinc</keyword>
<keyword evidence="11" id="KW-1185">Reference proteome</keyword>
<dbReference type="InterPro" id="IPR047177">
    <property type="entry name" value="Pept_M20A"/>
</dbReference>
<dbReference type="InterPro" id="IPR036264">
    <property type="entry name" value="Bact_exopeptidase_dim_dom"/>
</dbReference>
<dbReference type="InterPro" id="IPR001261">
    <property type="entry name" value="ArgE/DapE_CS"/>
</dbReference>
<dbReference type="PANTHER" id="PTHR45962">
    <property type="entry name" value="N-FATTY-ACYL-AMINO ACID SYNTHASE/HYDROLASE PM20D1"/>
    <property type="match status" value="1"/>
</dbReference>
<name>A0A0G2GJX4_PHACM</name>
<evidence type="ECO:0000256" key="7">
    <source>
        <dbReference type="PIRSR" id="PIRSR037217-2"/>
    </source>
</evidence>
<dbReference type="GO" id="GO:0051603">
    <property type="term" value="P:proteolysis involved in protein catabolic process"/>
    <property type="evidence" value="ECO:0007669"/>
    <property type="project" value="TreeGrafter"/>
</dbReference>
<evidence type="ECO:0000256" key="8">
    <source>
        <dbReference type="SAM" id="SignalP"/>
    </source>
</evidence>
<dbReference type="Gene3D" id="3.30.70.360">
    <property type="match status" value="1"/>
</dbReference>
<comment type="similarity">
    <text evidence="1">Belongs to the peptidase M20A family.</text>
</comment>
<feature type="binding site" evidence="7">
    <location>
        <position position="223"/>
    </location>
    <ligand>
        <name>Zn(2+)</name>
        <dbReference type="ChEBI" id="CHEBI:29105"/>
        <label>1</label>
    </ligand>
</feature>
<dbReference type="PIRSF" id="PIRSF037217">
    <property type="entry name" value="Carboxypeptidase_S"/>
    <property type="match status" value="1"/>
</dbReference>
<dbReference type="Gene3D" id="3.40.630.10">
    <property type="entry name" value="Zn peptidases"/>
    <property type="match status" value="1"/>
</dbReference>
<dbReference type="OrthoDB" id="3064516at2759"/>
<feature type="active site" description="Proton acceptor" evidence="6">
    <location>
        <position position="222"/>
    </location>
</feature>
<dbReference type="EMBL" id="LCWF01000064">
    <property type="protein sequence ID" value="KKY23808.1"/>
    <property type="molecule type" value="Genomic_DNA"/>
</dbReference>
<dbReference type="InterPro" id="IPR017141">
    <property type="entry name" value="Pept_M20_carboxypep"/>
</dbReference>
<dbReference type="PANTHER" id="PTHR45962:SF1">
    <property type="entry name" value="N-FATTY-ACYL-AMINO ACID SYNTHASE_HYDROLASE PM20D1"/>
    <property type="match status" value="1"/>
</dbReference>
<keyword evidence="2" id="KW-0645">Protease</keyword>
<feature type="chain" id="PRO_5002544721" evidence="8">
    <location>
        <begin position="19"/>
        <end position="579"/>
    </location>
</feature>
<dbReference type="InterPro" id="IPR002933">
    <property type="entry name" value="Peptidase_M20"/>
</dbReference>
<proteinExistence type="inferred from homology"/>
<comment type="caution">
    <text evidence="10">The sequence shown here is derived from an EMBL/GenBank/DDBJ whole genome shotgun (WGS) entry which is preliminary data.</text>
</comment>
<dbReference type="CDD" id="cd05674">
    <property type="entry name" value="M20_yscS"/>
    <property type="match status" value="1"/>
</dbReference>
<dbReference type="GO" id="GO:0004181">
    <property type="term" value="F:metallocarboxypeptidase activity"/>
    <property type="evidence" value="ECO:0007669"/>
    <property type="project" value="InterPro"/>
</dbReference>
<dbReference type="PROSITE" id="PS00758">
    <property type="entry name" value="ARGE_DAPE_CPG2_1"/>
    <property type="match status" value="1"/>
</dbReference>
<evidence type="ECO:0000256" key="6">
    <source>
        <dbReference type="PIRSR" id="PIRSR037217-1"/>
    </source>
</evidence>
<organism evidence="10 11">
    <name type="scientific">Phaeomoniella chlamydospora</name>
    <name type="common">Phaeoacremonium chlamydosporum</name>
    <dbReference type="NCBI Taxonomy" id="158046"/>
    <lineage>
        <taxon>Eukaryota</taxon>
        <taxon>Fungi</taxon>
        <taxon>Dikarya</taxon>
        <taxon>Ascomycota</taxon>
        <taxon>Pezizomycotina</taxon>
        <taxon>Eurotiomycetes</taxon>
        <taxon>Chaetothyriomycetidae</taxon>
        <taxon>Phaeomoniellales</taxon>
        <taxon>Phaeomoniellaceae</taxon>
        <taxon>Phaeomoniella</taxon>
    </lineage>
</organism>
<evidence type="ECO:0000313" key="10">
    <source>
        <dbReference type="EMBL" id="KKY23808.1"/>
    </source>
</evidence>
<feature type="signal peptide" evidence="8">
    <location>
        <begin position="1"/>
        <end position="18"/>
    </location>
</feature>
<feature type="binding site" evidence="7">
    <location>
        <position position="548"/>
    </location>
    <ligand>
        <name>Zn(2+)</name>
        <dbReference type="ChEBI" id="CHEBI:29105"/>
        <label>1</label>
    </ligand>
</feature>
<dbReference type="GO" id="GO:0046872">
    <property type="term" value="F:metal ion binding"/>
    <property type="evidence" value="ECO:0007669"/>
    <property type="project" value="UniProtKB-KW"/>
</dbReference>
<feature type="binding site" evidence="7">
    <location>
        <position position="187"/>
    </location>
    <ligand>
        <name>Zn(2+)</name>
        <dbReference type="ChEBI" id="CHEBI:29105"/>
        <label>1</label>
    </ligand>
</feature>